<evidence type="ECO:0000313" key="2">
    <source>
        <dbReference type="Proteomes" id="UP000003460"/>
    </source>
</evidence>
<gene>
    <name evidence="1" type="ORF">GCWU000325_00369</name>
</gene>
<accession>C9LDU7</accession>
<evidence type="ECO:0000313" key="1">
    <source>
        <dbReference type="EMBL" id="EEX72708.1"/>
    </source>
</evidence>
<proteinExistence type="predicted"/>
<protein>
    <submittedName>
        <fullName evidence="1">Uncharacterized protein</fullName>
    </submittedName>
</protein>
<reference evidence="1" key="1">
    <citation type="submission" date="2009-09" db="EMBL/GenBank/DDBJ databases">
        <authorList>
            <person name="Weinstock G."/>
            <person name="Sodergren E."/>
            <person name="Clifton S."/>
            <person name="Fulton L."/>
            <person name="Fulton B."/>
            <person name="Courtney L."/>
            <person name="Fronick C."/>
            <person name="Harrison M."/>
            <person name="Strong C."/>
            <person name="Farmer C."/>
            <person name="Delahaunty K."/>
            <person name="Markovic C."/>
            <person name="Hall O."/>
            <person name="Minx P."/>
            <person name="Tomlinson C."/>
            <person name="Mitreva M."/>
            <person name="Nelson J."/>
            <person name="Hou S."/>
            <person name="Wollam A."/>
            <person name="Pepin K.H."/>
            <person name="Johnson M."/>
            <person name="Bhonagiri V."/>
            <person name="Nash W.E."/>
            <person name="Warren W."/>
            <person name="Chinwalla A."/>
            <person name="Mardis E.R."/>
            <person name="Wilson R.K."/>
        </authorList>
    </citation>
    <scope>NUCLEOTIDE SEQUENCE [LARGE SCALE GENOMIC DNA]</scope>
    <source>
        <strain evidence="1">ATCC 51259</strain>
    </source>
</reference>
<keyword evidence="2" id="KW-1185">Reference proteome</keyword>
<organism evidence="1 2">
    <name type="scientific">Alloprevotella tannerae ATCC 51259</name>
    <dbReference type="NCBI Taxonomy" id="626522"/>
    <lineage>
        <taxon>Bacteria</taxon>
        <taxon>Pseudomonadati</taxon>
        <taxon>Bacteroidota</taxon>
        <taxon>Bacteroidia</taxon>
        <taxon>Bacteroidales</taxon>
        <taxon>Prevotellaceae</taxon>
        <taxon>Alloprevotella</taxon>
    </lineage>
</organism>
<comment type="caution">
    <text evidence="1">The sequence shown here is derived from an EMBL/GenBank/DDBJ whole genome shotgun (WGS) entry which is preliminary data.</text>
</comment>
<name>C9LDU7_9BACT</name>
<dbReference type="AlphaFoldDB" id="C9LDU7"/>
<dbReference type="HOGENOM" id="CLU_2754565_0_0_10"/>
<dbReference type="EMBL" id="ACIJ02000007">
    <property type="protein sequence ID" value="EEX72708.1"/>
    <property type="molecule type" value="Genomic_DNA"/>
</dbReference>
<dbReference type="STRING" id="626522.GCWU000325_00369"/>
<sequence length="70" mass="7968">MSPLVSYFPAENCRQTAHNSFSRRFTLMLSSKQTGSASFPLKAMKQSKALRIIDHRKQANNFYKTQSLNG</sequence>
<dbReference type="Proteomes" id="UP000003460">
    <property type="component" value="Unassembled WGS sequence"/>
</dbReference>